<dbReference type="InterPro" id="IPR002692">
    <property type="entry name" value="S45"/>
</dbReference>
<gene>
    <name evidence="6" type="ORF">H4W31_000308</name>
</gene>
<evidence type="ECO:0000313" key="7">
    <source>
        <dbReference type="Proteomes" id="UP000649753"/>
    </source>
</evidence>
<protein>
    <submittedName>
        <fullName evidence="6">Acyl-homoserine-lactone acylase</fullName>
        <ecNumber evidence="6">3.5.1.97</ecNumber>
    </submittedName>
</protein>
<keyword evidence="5" id="KW-1133">Transmembrane helix</keyword>
<evidence type="ECO:0000256" key="1">
    <source>
        <dbReference type="ARBA" id="ARBA00006586"/>
    </source>
</evidence>
<dbReference type="Pfam" id="PF01804">
    <property type="entry name" value="Penicil_amidase"/>
    <property type="match status" value="1"/>
</dbReference>
<keyword evidence="3 6" id="KW-0378">Hydrolase</keyword>
<dbReference type="PANTHER" id="PTHR34218">
    <property type="entry name" value="PEPTIDASE S45 PENICILLIN AMIDASE"/>
    <property type="match status" value="1"/>
</dbReference>
<dbReference type="EMBL" id="JADBEB010000001">
    <property type="protein sequence ID" value="MBE1484670.1"/>
    <property type="molecule type" value="Genomic_DNA"/>
</dbReference>
<keyword evidence="7" id="KW-1185">Reference proteome</keyword>
<feature type="transmembrane region" description="Helical" evidence="5">
    <location>
        <begin position="22"/>
        <end position="44"/>
    </location>
</feature>
<evidence type="ECO:0000256" key="4">
    <source>
        <dbReference type="ARBA" id="ARBA00023145"/>
    </source>
</evidence>
<dbReference type="InterPro" id="IPR043146">
    <property type="entry name" value="Penicillin_amidase_N_B-knob"/>
</dbReference>
<keyword evidence="5" id="KW-0812">Transmembrane</keyword>
<dbReference type="Gene3D" id="3.60.20.10">
    <property type="entry name" value="Glutamine Phosphoribosylpyrophosphate, subunit 1, domain 1"/>
    <property type="match status" value="1"/>
</dbReference>
<dbReference type="Gene3D" id="1.10.1400.10">
    <property type="match status" value="1"/>
</dbReference>
<sequence>MTGEDNIGRVLVPRDDVRGRQLIRIGTATVAAVVLLVGLVPGVAPADDATTTTTRGYSAEIRRASYGVPHITAANFASLGFGVGNVQAEDNICLIAEQVATVDAVRSRHFGADEPNVRSDLFFQKATEDRVVERMLAGTPDGVEAPSRQARDLVRGFAAGYNNYLRKTGVANLTDPQCRAKPWVRQIGALDLWRTIWANMIRSGSLGALDLIVEATPPAAGTARSAAPSTTEIAAALSRAIRPAGAGGDGGTGTGTGTGTDSTLGSNAYGLGAEATTSGAGMLLANPHFPWDGPDRFYRMHLKIPGVYDVEGAALIGNPIVQIGHNATVGWSHTVSTAARSVLHELTLVPGDPTSYLYDGRPRKMTRRTVTVQVPTPGGGTEPVTRTMYDTLFGPVVSVPDALPWTTTTAYAMTDVNADNSRAVDGWLQMGRARTVRELRKVLDRYQFLPWVNVIAADAKGEALYGDHSVIPRVTDDLAATCIPDRFKQMYASSGDAVLDGSTSRCGLGTDPDAAVPGILGPAHLPVLLRTDYVANSNDSYWLTNPEQPLTGYPRIIGAEQTPRSLRTRLGLLQVQQRIAGTDGLPGTGFSVENLWQVQFGNRVYGGELVRDDLVALCTAKPRATASNGATVDLTAACAALRAWDLRVDLDSRGSHLFIEFARSGPILFQDRFLVTDPVNTPRILATDDPRVLTSLANAVQRLEGIPLDAPLGAVQTEPRGTEQLPIHGGPGGAGIFNAISASFTPGVGYPKIVHGSSFVMAVEFGRNGPSGRQILTYSQSANPNSPYYADQTRLYSRKGWDTIRYTDAQVAADPNLRTYRVREGERDCVNGGWRAFAQPAFTSQRTCVAYFRRA</sequence>
<evidence type="ECO:0000256" key="3">
    <source>
        <dbReference type="ARBA" id="ARBA00022801"/>
    </source>
</evidence>
<organism evidence="6 7">
    <name type="scientific">Plantactinospora soyae</name>
    <dbReference type="NCBI Taxonomy" id="1544732"/>
    <lineage>
        <taxon>Bacteria</taxon>
        <taxon>Bacillati</taxon>
        <taxon>Actinomycetota</taxon>
        <taxon>Actinomycetes</taxon>
        <taxon>Micromonosporales</taxon>
        <taxon>Micromonosporaceae</taxon>
        <taxon>Plantactinospora</taxon>
    </lineage>
</organism>
<dbReference type="Proteomes" id="UP000649753">
    <property type="component" value="Unassembled WGS sequence"/>
</dbReference>
<dbReference type="Gene3D" id="2.30.120.10">
    <property type="match status" value="1"/>
</dbReference>
<accession>A0A927M0L4</accession>
<dbReference type="PANTHER" id="PTHR34218:SF3">
    <property type="entry name" value="ACYL-HOMOSERINE LACTONE ACYLASE PVDQ"/>
    <property type="match status" value="1"/>
</dbReference>
<dbReference type="SUPFAM" id="SSF56235">
    <property type="entry name" value="N-terminal nucleophile aminohydrolases (Ntn hydrolases)"/>
    <property type="match status" value="1"/>
</dbReference>
<comment type="caution">
    <text evidence="6">The sequence shown here is derived from an EMBL/GenBank/DDBJ whole genome shotgun (WGS) entry which is preliminary data.</text>
</comment>
<dbReference type="AlphaFoldDB" id="A0A927M0L4"/>
<evidence type="ECO:0000256" key="5">
    <source>
        <dbReference type="SAM" id="Phobius"/>
    </source>
</evidence>
<keyword evidence="2" id="KW-0732">Signal</keyword>
<dbReference type="CDD" id="cd01936">
    <property type="entry name" value="Ntn_CA"/>
    <property type="match status" value="1"/>
</dbReference>
<dbReference type="InterPro" id="IPR029055">
    <property type="entry name" value="Ntn_hydrolases_N"/>
</dbReference>
<evidence type="ECO:0000256" key="2">
    <source>
        <dbReference type="ARBA" id="ARBA00022729"/>
    </source>
</evidence>
<name>A0A927M0L4_9ACTN</name>
<dbReference type="Gene3D" id="1.10.439.10">
    <property type="entry name" value="Penicillin Amidohydrolase, domain 1"/>
    <property type="match status" value="1"/>
</dbReference>
<proteinExistence type="inferred from homology"/>
<dbReference type="GO" id="GO:0017000">
    <property type="term" value="P:antibiotic biosynthetic process"/>
    <property type="evidence" value="ECO:0007669"/>
    <property type="project" value="InterPro"/>
</dbReference>
<evidence type="ECO:0000313" key="6">
    <source>
        <dbReference type="EMBL" id="MBE1484670.1"/>
    </source>
</evidence>
<dbReference type="InterPro" id="IPR043147">
    <property type="entry name" value="Penicillin_amidase_A-knob"/>
</dbReference>
<dbReference type="InterPro" id="IPR023343">
    <property type="entry name" value="Penicillin_amidase_dom1"/>
</dbReference>
<keyword evidence="5" id="KW-0472">Membrane</keyword>
<comment type="similarity">
    <text evidence="1">Belongs to the peptidase S45 family.</text>
</comment>
<reference evidence="6" key="1">
    <citation type="submission" date="2020-10" db="EMBL/GenBank/DDBJ databases">
        <title>Sequencing the genomes of 1000 actinobacteria strains.</title>
        <authorList>
            <person name="Klenk H.-P."/>
        </authorList>
    </citation>
    <scope>NUCLEOTIDE SEQUENCE</scope>
    <source>
        <strain evidence="6">DSM 46832</strain>
    </source>
</reference>
<keyword evidence="4" id="KW-0865">Zymogen</keyword>
<dbReference type="EC" id="3.5.1.97" evidence="6"/>
<dbReference type="GO" id="GO:0016811">
    <property type="term" value="F:hydrolase activity, acting on carbon-nitrogen (but not peptide) bonds, in linear amides"/>
    <property type="evidence" value="ECO:0007669"/>
    <property type="project" value="InterPro"/>
</dbReference>